<name>A0A1F7I776_9BACT</name>
<protein>
    <submittedName>
        <fullName evidence="1">Uncharacterized protein</fullName>
    </submittedName>
</protein>
<dbReference type="AlphaFoldDB" id="A0A1F7I776"/>
<dbReference type="EMBL" id="MGAF01000054">
    <property type="protein sequence ID" value="OGK39227.1"/>
    <property type="molecule type" value="Genomic_DNA"/>
</dbReference>
<evidence type="ECO:0000313" key="2">
    <source>
        <dbReference type="Proteomes" id="UP000179270"/>
    </source>
</evidence>
<comment type="caution">
    <text evidence="1">The sequence shown here is derived from an EMBL/GenBank/DDBJ whole genome shotgun (WGS) entry which is preliminary data.</text>
</comment>
<gene>
    <name evidence="1" type="ORF">A3A74_07380</name>
</gene>
<organism evidence="1 2">
    <name type="scientific">Candidatus Roizmanbacteria bacterium RIFCSPLOWO2_01_FULL_35_13</name>
    <dbReference type="NCBI Taxonomy" id="1802055"/>
    <lineage>
        <taxon>Bacteria</taxon>
        <taxon>Candidatus Roizmaniibacteriota</taxon>
    </lineage>
</organism>
<accession>A0A1F7I776</accession>
<dbReference type="Proteomes" id="UP000179270">
    <property type="component" value="Unassembled WGS sequence"/>
</dbReference>
<reference evidence="1 2" key="1">
    <citation type="journal article" date="2016" name="Nat. Commun.">
        <title>Thousands of microbial genomes shed light on interconnected biogeochemical processes in an aquifer system.</title>
        <authorList>
            <person name="Anantharaman K."/>
            <person name="Brown C.T."/>
            <person name="Hug L.A."/>
            <person name="Sharon I."/>
            <person name="Castelle C.J."/>
            <person name="Probst A.J."/>
            <person name="Thomas B.C."/>
            <person name="Singh A."/>
            <person name="Wilkins M.J."/>
            <person name="Karaoz U."/>
            <person name="Brodie E.L."/>
            <person name="Williams K.H."/>
            <person name="Hubbard S.S."/>
            <person name="Banfield J.F."/>
        </authorList>
    </citation>
    <scope>NUCLEOTIDE SEQUENCE [LARGE SCALE GENOMIC DNA]</scope>
</reference>
<evidence type="ECO:0000313" key="1">
    <source>
        <dbReference type="EMBL" id="OGK39227.1"/>
    </source>
</evidence>
<sequence length="70" mass="8112">MSKKKKTDIDLNLYNEPTPQIPSKLGEKYANLAQHYRGLNMIFEFHLFKEVAKEFNQMAGKLRGGERLKG</sequence>
<proteinExistence type="predicted"/>